<dbReference type="PROSITE" id="PS51257">
    <property type="entry name" value="PROKAR_LIPOPROTEIN"/>
    <property type="match status" value="1"/>
</dbReference>
<evidence type="ECO:0000313" key="2">
    <source>
        <dbReference type="Proteomes" id="UP001424741"/>
    </source>
</evidence>
<proteinExistence type="predicted"/>
<protein>
    <submittedName>
        <fullName evidence="1">Uncharacterized protein</fullName>
    </submittedName>
</protein>
<comment type="caution">
    <text evidence="1">The sequence shown here is derived from an EMBL/GenBank/DDBJ whole genome shotgun (WGS) entry which is preliminary data.</text>
</comment>
<name>A0ABP9UXG2_9BACT</name>
<evidence type="ECO:0000313" key="1">
    <source>
        <dbReference type="EMBL" id="GAA5495151.1"/>
    </source>
</evidence>
<sequence length="168" mass="18988">MKETIKYVWLLFTALLLASCGEKSSTQTVAPQEAQPTRLEWHEAQNSIAAYRELQPDRPILAAFTSKWEIPFAIDALQTAETEQVLARHHCLCLIYPTETRESIGTSECQRLGNHLPLVVLSLPGQPDRLFKPEYNKQAAQELVTEITAILEEYAQRKAQPTATTDHE</sequence>
<organism evidence="1 2">
    <name type="scientific">Rubritalea halochordaticola</name>
    <dbReference type="NCBI Taxonomy" id="714537"/>
    <lineage>
        <taxon>Bacteria</taxon>
        <taxon>Pseudomonadati</taxon>
        <taxon>Verrucomicrobiota</taxon>
        <taxon>Verrucomicrobiia</taxon>
        <taxon>Verrucomicrobiales</taxon>
        <taxon>Rubritaleaceae</taxon>
        <taxon>Rubritalea</taxon>
    </lineage>
</organism>
<dbReference type="RefSeq" id="WP_346187991.1">
    <property type="nucleotide sequence ID" value="NZ_BAABRL010000003.1"/>
</dbReference>
<gene>
    <name evidence="1" type="ORF">Rhal01_01323</name>
</gene>
<reference evidence="1 2" key="1">
    <citation type="submission" date="2024-02" db="EMBL/GenBank/DDBJ databases">
        <title>Rubritalea halochordaticola NBRC 107102.</title>
        <authorList>
            <person name="Ichikawa N."/>
            <person name="Katano-Makiyama Y."/>
            <person name="Hidaka K."/>
        </authorList>
    </citation>
    <scope>NUCLEOTIDE SEQUENCE [LARGE SCALE GENOMIC DNA]</scope>
    <source>
        <strain evidence="1 2">NBRC 107102</strain>
    </source>
</reference>
<dbReference type="Proteomes" id="UP001424741">
    <property type="component" value="Unassembled WGS sequence"/>
</dbReference>
<dbReference type="EMBL" id="BAABRL010000003">
    <property type="protein sequence ID" value="GAA5495151.1"/>
    <property type="molecule type" value="Genomic_DNA"/>
</dbReference>
<keyword evidence="2" id="KW-1185">Reference proteome</keyword>
<accession>A0ABP9UXG2</accession>